<protein>
    <recommendedName>
        <fullName evidence="9">Innexin</fullName>
    </recommendedName>
</protein>
<comment type="caution">
    <text evidence="9">Lacks conserved residue(s) required for the propagation of feature annotation.</text>
</comment>
<comment type="similarity">
    <text evidence="9">Belongs to the pannexin family.</text>
</comment>
<evidence type="ECO:0000256" key="4">
    <source>
        <dbReference type="ARBA" id="ARBA00022692"/>
    </source>
</evidence>
<dbReference type="EMBL" id="VXIV02000005">
    <property type="protein sequence ID" value="KAF6041679.1"/>
    <property type="molecule type" value="Genomic_DNA"/>
</dbReference>
<feature type="transmembrane region" description="Helical" evidence="9">
    <location>
        <begin position="20"/>
        <end position="40"/>
    </location>
</feature>
<sequence>MRLKHIPEGDLEFQPDPLNHHILVMMSGFIGAIKSGVELMKRGDDDSYDRVSSRYSVAICLVFAFLVSGGQYIGDPIDCWTPAEFSGQWTKYADQYCWVKNTYYVPLTENLPSHAVRDDLEITYYQWTPIILAFQAFLFLIPGLLWKVFSSGAGYDIHQIVNICNGSDNLNPEKRDGAIAYITNHVDRLLGYRREYRRGGLARMRQRAAESCCMIGKRYGNYLFILYMVVKFFYIAIAFLQLYGLNYVIGNSYHLYGVQVISDLLNNQGWEASPFFPRVTLCDFRIRKLGQNLHNYTVQCVLPYNLFNEKIYIFLWWWLVFVIAMSCIGVLVWFLTLLPNSNTRYGPRANSTTSPPSPY</sequence>
<comment type="caution">
    <text evidence="10">The sequence shown here is derived from an EMBL/GenBank/DDBJ whole genome shotgun (WGS) entry which is preliminary data.</text>
</comment>
<evidence type="ECO:0000256" key="9">
    <source>
        <dbReference type="RuleBase" id="RU010713"/>
    </source>
</evidence>
<feature type="transmembrane region" description="Helical" evidence="9">
    <location>
        <begin position="52"/>
        <end position="73"/>
    </location>
</feature>
<dbReference type="PROSITE" id="PS51013">
    <property type="entry name" value="PANNEXIN"/>
    <property type="match status" value="1"/>
</dbReference>
<dbReference type="PANTHER" id="PTHR11893">
    <property type="entry name" value="INNEXIN"/>
    <property type="match status" value="1"/>
</dbReference>
<evidence type="ECO:0000256" key="1">
    <source>
        <dbReference type="ARBA" id="ARBA00004651"/>
    </source>
</evidence>
<evidence type="ECO:0000256" key="8">
    <source>
        <dbReference type="ARBA" id="ARBA00023303"/>
    </source>
</evidence>
<feature type="transmembrane region" description="Helical" evidence="9">
    <location>
        <begin position="224"/>
        <end position="243"/>
    </location>
</feature>
<proteinExistence type="inferred from homology"/>
<organism evidence="10 11">
    <name type="scientific">Bugula neritina</name>
    <name type="common">Brown bryozoan</name>
    <name type="synonym">Sertularia neritina</name>
    <dbReference type="NCBI Taxonomy" id="10212"/>
    <lineage>
        <taxon>Eukaryota</taxon>
        <taxon>Metazoa</taxon>
        <taxon>Spiralia</taxon>
        <taxon>Lophotrochozoa</taxon>
        <taxon>Bryozoa</taxon>
        <taxon>Gymnolaemata</taxon>
        <taxon>Cheilostomatida</taxon>
        <taxon>Flustrina</taxon>
        <taxon>Buguloidea</taxon>
        <taxon>Bugulidae</taxon>
        <taxon>Bugula</taxon>
    </lineage>
</organism>
<keyword evidence="6 9" id="KW-0406">Ion transport</keyword>
<dbReference type="GO" id="GO:0005886">
    <property type="term" value="C:plasma membrane"/>
    <property type="evidence" value="ECO:0007669"/>
    <property type="project" value="UniProtKB-SubCell"/>
</dbReference>
<dbReference type="GO" id="GO:0005921">
    <property type="term" value="C:gap junction"/>
    <property type="evidence" value="ECO:0007669"/>
    <property type="project" value="UniProtKB-UniRule"/>
</dbReference>
<dbReference type="PANTHER" id="PTHR11893:SF36">
    <property type="entry name" value="INNEXIN-5"/>
    <property type="match status" value="1"/>
</dbReference>
<evidence type="ECO:0000313" key="11">
    <source>
        <dbReference type="Proteomes" id="UP000593567"/>
    </source>
</evidence>
<keyword evidence="3" id="KW-1003">Cell membrane</keyword>
<name>A0A7J7KU54_BUGNE</name>
<dbReference type="Proteomes" id="UP000593567">
    <property type="component" value="Unassembled WGS sequence"/>
</dbReference>
<evidence type="ECO:0000256" key="5">
    <source>
        <dbReference type="ARBA" id="ARBA00022989"/>
    </source>
</evidence>
<dbReference type="GO" id="GO:0034220">
    <property type="term" value="P:monoatomic ion transmembrane transport"/>
    <property type="evidence" value="ECO:0007669"/>
    <property type="project" value="UniProtKB-KW"/>
</dbReference>
<gene>
    <name evidence="9" type="primary">inx</name>
    <name evidence="10" type="ORF">EB796_000022</name>
</gene>
<evidence type="ECO:0000256" key="7">
    <source>
        <dbReference type="ARBA" id="ARBA00023136"/>
    </source>
</evidence>
<feature type="transmembrane region" description="Helical" evidence="9">
    <location>
        <begin position="315"/>
        <end position="338"/>
    </location>
</feature>
<feature type="transmembrane region" description="Helical" evidence="9">
    <location>
        <begin position="124"/>
        <end position="146"/>
    </location>
</feature>
<keyword evidence="11" id="KW-1185">Reference proteome</keyword>
<evidence type="ECO:0000256" key="2">
    <source>
        <dbReference type="ARBA" id="ARBA00022448"/>
    </source>
</evidence>
<dbReference type="AlphaFoldDB" id="A0A7J7KU54"/>
<keyword evidence="8 9" id="KW-0407">Ion channel</keyword>
<keyword evidence="7 9" id="KW-0472">Membrane</keyword>
<dbReference type="Pfam" id="PF00876">
    <property type="entry name" value="Innexin"/>
    <property type="match status" value="1"/>
</dbReference>
<evidence type="ECO:0000313" key="10">
    <source>
        <dbReference type="EMBL" id="KAF6041679.1"/>
    </source>
</evidence>
<comment type="subcellular location">
    <subcellularLocation>
        <location evidence="1 9">Cell membrane</location>
        <topology evidence="1 9">Multi-pass membrane protein</topology>
    </subcellularLocation>
</comment>
<reference evidence="10" key="1">
    <citation type="submission" date="2020-06" db="EMBL/GenBank/DDBJ databases">
        <title>Draft genome of Bugula neritina, a colonial animal packing powerful symbionts and potential medicines.</title>
        <authorList>
            <person name="Rayko M."/>
        </authorList>
    </citation>
    <scope>NUCLEOTIDE SEQUENCE [LARGE SCALE GENOMIC DNA]</scope>
    <source>
        <strain evidence="10">Kwan_BN1</strain>
    </source>
</reference>
<dbReference type="PRINTS" id="PR01262">
    <property type="entry name" value="INNEXIN"/>
</dbReference>
<evidence type="ECO:0000256" key="6">
    <source>
        <dbReference type="ARBA" id="ARBA00023065"/>
    </source>
</evidence>
<keyword evidence="4 9" id="KW-0812">Transmembrane</keyword>
<comment type="function">
    <text evidence="9">Structural component of the gap junctions.</text>
</comment>
<keyword evidence="2 9" id="KW-0813">Transport</keyword>
<evidence type="ECO:0000256" key="3">
    <source>
        <dbReference type="ARBA" id="ARBA00022475"/>
    </source>
</evidence>
<accession>A0A7J7KU54</accession>
<keyword evidence="5 9" id="KW-1133">Transmembrane helix</keyword>
<dbReference type="OrthoDB" id="5867527at2759"/>
<dbReference type="InterPro" id="IPR000990">
    <property type="entry name" value="Innexin"/>
</dbReference>